<reference evidence="8" key="1">
    <citation type="submission" date="2016-10" db="EMBL/GenBank/DDBJ databases">
        <title>Frankia sp. NRRL B-16386 Genome sequencing.</title>
        <authorList>
            <person name="Ghodhbane-Gtari F."/>
            <person name="Swanson E."/>
            <person name="Gueddou A."/>
            <person name="Hezbri K."/>
            <person name="Ktari K."/>
            <person name="Nouioui I."/>
            <person name="Morris K."/>
            <person name="Simpson S."/>
            <person name="Abebe-Akele F."/>
            <person name="Thomas K."/>
            <person name="Gtari M."/>
            <person name="Tisa L.S."/>
        </authorList>
    </citation>
    <scope>NUCLEOTIDE SEQUENCE [LARGE SCALE GENOMIC DNA]</scope>
    <source>
        <strain evidence="8">NRRL B-16386</strain>
    </source>
</reference>
<dbReference type="Pfam" id="PF03706">
    <property type="entry name" value="LPG_synthase_TM"/>
    <property type="match status" value="1"/>
</dbReference>
<evidence type="ECO:0008006" key="9">
    <source>
        <dbReference type="Google" id="ProtNLM"/>
    </source>
</evidence>
<feature type="transmembrane region" description="Helical" evidence="6">
    <location>
        <begin position="194"/>
        <end position="218"/>
    </location>
</feature>
<dbReference type="PANTHER" id="PTHR39087:SF2">
    <property type="entry name" value="UPF0104 MEMBRANE PROTEIN MJ1595"/>
    <property type="match status" value="1"/>
</dbReference>
<keyword evidence="5 6" id="KW-0472">Membrane</keyword>
<organism evidence="7 8">
    <name type="scientific">Pseudofrankia asymbiotica</name>
    <dbReference type="NCBI Taxonomy" id="1834516"/>
    <lineage>
        <taxon>Bacteria</taxon>
        <taxon>Bacillati</taxon>
        <taxon>Actinomycetota</taxon>
        <taxon>Actinomycetes</taxon>
        <taxon>Frankiales</taxon>
        <taxon>Frankiaceae</taxon>
        <taxon>Pseudofrankia</taxon>
    </lineage>
</organism>
<evidence type="ECO:0000256" key="3">
    <source>
        <dbReference type="ARBA" id="ARBA00022692"/>
    </source>
</evidence>
<accession>A0A1V2I3A4</accession>
<feature type="transmembrane region" description="Helical" evidence="6">
    <location>
        <begin position="68"/>
        <end position="92"/>
    </location>
</feature>
<dbReference type="PANTHER" id="PTHR39087">
    <property type="entry name" value="UPF0104 MEMBRANE PROTEIN MJ1595"/>
    <property type="match status" value="1"/>
</dbReference>
<name>A0A1V2I3A4_9ACTN</name>
<keyword evidence="8" id="KW-1185">Reference proteome</keyword>
<protein>
    <recommendedName>
        <fullName evidence="9">TIGR00374 family protein</fullName>
    </recommendedName>
</protein>
<gene>
    <name evidence="7" type="ORF">BL253_29215</name>
</gene>
<feature type="transmembrane region" description="Helical" evidence="6">
    <location>
        <begin position="37"/>
        <end position="56"/>
    </location>
</feature>
<comment type="subcellular location">
    <subcellularLocation>
        <location evidence="1">Cell membrane</location>
        <topology evidence="1">Multi-pass membrane protein</topology>
    </subcellularLocation>
</comment>
<sequence length="300" mass="30332">MAVLSIIAPAIGAVWLGTHHEELRAAFQACKRADGEWLLVAVVAACATYFAAAASMKGAVTRKLPFGQLLAIQIAGILPNVLVPAGMGVAALQTRYLLRRGLTMAEAVASTAANATAGAIPHAVMLVVLLFAGAVPLPHLAFGGIIRYLVVATAVVVLVTACVPKVRRVVGSGARRLAEHRDLLSGAGSTQRAVLLWGGSIAIPMLHAATLCAIAAALHAPLGPGKIIVVYLVASALSAIIPSPGGFGGLDAALTALLTGAGVPTATAIAAVLGYRLLTAWLPLAPSAAVCGVLIRTRVI</sequence>
<feature type="transmembrane region" description="Helical" evidence="6">
    <location>
        <begin position="112"/>
        <end position="133"/>
    </location>
</feature>
<keyword evidence="2" id="KW-1003">Cell membrane</keyword>
<evidence type="ECO:0000256" key="5">
    <source>
        <dbReference type="ARBA" id="ARBA00023136"/>
    </source>
</evidence>
<feature type="transmembrane region" description="Helical" evidence="6">
    <location>
        <begin position="224"/>
        <end position="241"/>
    </location>
</feature>
<evidence type="ECO:0000256" key="4">
    <source>
        <dbReference type="ARBA" id="ARBA00022989"/>
    </source>
</evidence>
<dbReference type="EMBL" id="MOMC01000067">
    <property type="protein sequence ID" value="ONH24816.1"/>
    <property type="molecule type" value="Genomic_DNA"/>
</dbReference>
<feature type="transmembrane region" description="Helical" evidence="6">
    <location>
        <begin position="253"/>
        <end position="275"/>
    </location>
</feature>
<dbReference type="STRING" id="1834516.BL253_29215"/>
<evidence type="ECO:0000256" key="2">
    <source>
        <dbReference type="ARBA" id="ARBA00022475"/>
    </source>
</evidence>
<evidence type="ECO:0000313" key="7">
    <source>
        <dbReference type="EMBL" id="ONH24816.1"/>
    </source>
</evidence>
<keyword evidence="4 6" id="KW-1133">Transmembrane helix</keyword>
<comment type="caution">
    <text evidence="7">The sequence shown here is derived from an EMBL/GenBank/DDBJ whole genome shotgun (WGS) entry which is preliminary data.</text>
</comment>
<dbReference type="InterPro" id="IPR022791">
    <property type="entry name" value="L-PG_synthase/AglD"/>
</dbReference>
<dbReference type="Proteomes" id="UP000188929">
    <property type="component" value="Unassembled WGS sequence"/>
</dbReference>
<feature type="transmembrane region" description="Helical" evidence="6">
    <location>
        <begin position="145"/>
        <end position="166"/>
    </location>
</feature>
<evidence type="ECO:0000256" key="6">
    <source>
        <dbReference type="SAM" id="Phobius"/>
    </source>
</evidence>
<dbReference type="AlphaFoldDB" id="A0A1V2I3A4"/>
<proteinExistence type="predicted"/>
<evidence type="ECO:0000256" key="1">
    <source>
        <dbReference type="ARBA" id="ARBA00004651"/>
    </source>
</evidence>
<dbReference type="GO" id="GO:0005886">
    <property type="term" value="C:plasma membrane"/>
    <property type="evidence" value="ECO:0007669"/>
    <property type="project" value="UniProtKB-SubCell"/>
</dbReference>
<evidence type="ECO:0000313" key="8">
    <source>
        <dbReference type="Proteomes" id="UP000188929"/>
    </source>
</evidence>
<keyword evidence="3 6" id="KW-0812">Transmembrane</keyword>